<comment type="caution">
    <text evidence="2">The sequence shown here is derived from an EMBL/GenBank/DDBJ whole genome shotgun (WGS) entry which is preliminary data.</text>
</comment>
<name>A0AAD8BZE0_BIOPF</name>
<evidence type="ECO:0000256" key="1">
    <source>
        <dbReference type="SAM" id="MobiDB-lite"/>
    </source>
</evidence>
<keyword evidence="3" id="KW-1185">Reference proteome</keyword>
<feature type="region of interest" description="Disordered" evidence="1">
    <location>
        <begin position="320"/>
        <end position="346"/>
    </location>
</feature>
<feature type="region of interest" description="Disordered" evidence="1">
    <location>
        <begin position="179"/>
        <end position="238"/>
    </location>
</feature>
<reference evidence="2" key="1">
    <citation type="journal article" date="2023" name="PLoS Negl. Trop. Dis.">
        <title>A genome sequence for Biomphalaria pfeifferi, the major vector snail for the human-infecting parasite Schistosoma mansoni.</title>
        <authorList>
            <person name="Bu L."/>
            <person name="Lu L."/>
            <person name="Laidemitt M.R."/>
            <person name="Zhang S.M."/>
            <person name="Mutuku M."/>
            <person name="Mkoji G."/>
            <person name="Steinauer M."/>
            <person name="Loker E.S."/>
        </authorList>
    </citation>
    <scope>NUCLEOTIDE SEQUENCE</scope>
    <source>
        <strain evidence="2">KasaAsao</strain>
    </source>
</reference>
<dbReference type="EMBL" id="JASAOG010000023">
    <property type="protein sequence ID" value="KAK0062887.1"/>
    <property type="molecule type" value="Genomic_DNA"/>
</dbReference>
<accession>A0AAD8BZE0</accession>
<feature type="region of interest" description="Disordered" evidence="1">
    <location>
        <begin position="274"/>
        <end position="296"/>
    </location>
</feature>
<proteinExistence type="predicted"/>
<dbReference type="Proteomes" id="UP001233172">
    <property type="component" value="Unassembled WGS sequence"/>
</dbReference>
<reference evidence="2" key="2">
    <citation type="submission" date="2023-04" db="EMBL/GenBank/DDBJ databases">
        <authorList>
            <person name="Bu L."/>
            <person name="Lu L."/>
            <person name="Laidemitt M.R."/>
            <person name="Zhang S.M."/>
            <person name="Mutuku M."/>
            <person name="Mkoji G."/>
            <person name="Steinauer M."/>
            <person name="Loker E.S."/>
        </authorList>
    </citation>
    <scope>NUCLEOTIDE SEQUENCE</scope>
    <source>
        <strain evidence="2">KasaAsao</strain>
        <tissue evidence="2">Whole Snail</tissue>
    </source>
</reference>
<evidence type="ECO:0000313" key="2">
    <source>
        <dbReference type="EMBL" id="KAK0062887.1"/>
    </source>
</evidence>
<protein>
    <submittedName>
        <fullName evidence="2">Uncharacterized protein</fullName>
    </submittedName>
</protein>
<organism evidence="2 3">
    <name type="scientific">Biomphalaria pfeifferi</name>
    <name type="common">Bloodfluke planorb</name>
    <name type="synonym">Freshwater snail</name>
    <dbReference type="NCBI Taxonomy" id="112525"/>
    <lineage>
        <taxon>Eukaryota</taxon>
        <taxon>Metazoa</taxon>
        <taxon>Spiralia</taxon>
        <taxon>Lophotrochozoa</taxon>
        <taxon>Mollusca</taxon>
        <taxon>Gastropoda</taxon>
        <taxon>Heterobranchia</taxon>
        <taxon>Euthyneura</taxon>
        <taxon>Panpulmonata</taxon>
        <taxon>Hygrophila</taxon>
        <taxon>Lymnaeoidea</taxon>
        <taxon>Planorbidae</taxon>
        <taxon>Biomphalaria</taxon>
    </lineage>
</organism>
<feature type="compositionally biased region" description="Polar residues" evidence="1">
    <location>
        <begin position="206"/>
        <end position="218"/>
    </location>
</feature>
<gene>
    <name evidence="2" type="ORF">Bpfe_007607</name>
</gene>
<dbReference type="AlphaFoldDB" id="A0AAD8BZE0"/>
<sequence>MAARRFTESRMLKVENKLKQILPLKKPEWIVGWNSSNIHEDTDIVTWMSGDTQQTKHGRRNTSTESGDKYRQVFSWCSGHEDQEVFRRHSLHDRYTTAYINQMNLTETKSHLPEWPALADDSQRRSLDIMIKSIKLEELHPISHLKTPQTKNTACSDNAFKLQNMEGKSTAKQTCLLRPESQDNDFESKSVRVHQPSDPTPVALASWSQTSIENQQSTSREHHHKLRHSGDMSLTDNLHSDLSLSRNISALTPRDNSTVKLTYTKKETNLFEPFDKGADEVNSKDSRQPLNEKPKLTEISLQQISPSYLGLHQITHLTPHYQSTDSLPSNSTNKPHRTLSKSSEDKEIRPRLLVLKKISIQDSSESHDESGETSHSNRASFLSPLKLSKPKKDSKLSSNVLVYQNDLLKSDKLDIHLDLPWIQDKKVKGRNSKSKSPKKFLNIFNSSFLKPFSLPDVSVNSDKAQNLNDHGTQIETASNNGKRGFSDVSVVNSPRPVLQYLGQQIRQNADSPMHLTHQKLLDGHGEVAMATASCEDLCSLSLLKLFGHESRYTSSVSVPVEHELSIPRVQGFRPYNSISPLQRAKNISFRRLHGFVAHLPDGAQTFKVTAPRLPATRIDRLETAKKLDQLDTSLT</sequence>
<feature type="region of interest" description="Disordered" evidence="1">
    <location>
        <begin position="359"/>
        <end position="392"/>
    </location>
</feature>
<evidence type="ECO:0000313" key="3">
    <source>
        <dbReference type="Proteomes" id="UP001233172"/>
    </source>
</evidence>
<feature type="compositionally biased region" description="Polar residues" evidence="1">
    <location>
        <begin position="320"/>
        <end position="333"/>
    </location>
</feature>